<name>G0I070_HALHT</name>
<organism evidence="3 4">
    <name type="scientific">Haloarcula hispanica (strain ATCC 33960 / DSM 4426 / JCM 8911 / NBRC 102182 / NCIMB 2187 / VKM B-1755)</name>
    <dbReference type="NCBI Taxonomy" id="634497"/>
    <lineage>
        <taxon>Archaea</taxon>
        <taxon>Methanobacteriati</taxon>
        <taxon>Methanobacteriota</taxon>
        <taxon>Stenosarchaea group</taxon>
        <taxon>Halobacteria</taxon>
        <taxon>Halobacteriales</taxon>
        <taxon>Haloarculaceae</taxon>
        <taxon>Haloarcula</taxon>
    </lineage>
</organism>
<dbReference type="AlphaFoldDB" id="G0I070"/>
<dbReference type="InterPro" id="IPR001296">
    <property type="entry name" value="Glyco_trans_1"/>
</dbReference>
<evidence type="ECO:0000259" key="1">
    <source>
        <dbReference type="Pfam" id="PF00534"/>
    </source>
</evidence>
<dbReference type="SUPFAM" id="SSF53756">
    <property type="entry name" value="UDP-Glycosyltransferase/glycogen phosphorylase"/>
    <property type="match status" value="1"/>
</dbReference>
<dbReference type="EMBL" id="CP002923">
    <property type="protein sequence ID" value="AEM59291.1"/>
    <property type="molecule type" value="Genomic_DNA"/>
</dbReference>
<dbReference type="KEGG" id="hhi:HAH_5158"/>
<keyword evidence="3" id="KW-0808">Transferase</keyword>
<dbReference type="PANTHER" id="PTHR12526">
    <property type="entry name" value="GLYCOSYLTRANSFERASE"/>
    <property type="match status" value="1"/>
</dbReference>
<reference evidence="3 4" key="1">
    <citation type="journal article" date="2011" name="J. Bacteriol.">
        <title>Complete genome sequence of Haloarcula hispanica, a model haloarchaeon for studying genetics, metabolism, and virus-host interaction.</title>
        <authorList>
            <person name="Liu H."/>
            <person name="Wu Z."/>
            <person name="Li M."/>
            <person name="Zhang F."/>
            <person name="Zheng H."/>
            <person name="Han J."/>
            <person name="Liu J."/>
            <person name="Zhou J."/>
            <person name="Wang S."/>
            <person name="Xiang H."/>
        </authorList>
    </citation>
    <scope>NUCLEOTIDE SEQUENCE [LARGE SCALE GENOMIC DNA]</scope>
    <source>
        <strain evidence="4">ATCC 33960 / DSM 4426 / JCM 8911 / NBRC 102182 / NCIMB 2187 / VKM B-1755</strain>
        <plasmid evidence="3 4">pHH400</plasmid>
    </source>
</reference>
<gene>
    <name evidence="3" type="primary">wlaE</name>
    <name evidence="3" type="ordered locus">HAH_5158</name>
</gene>
<dbReference type="GeneID" id="23803013"/>
<dbReference type="HOGENOM" id="CLU_009583_0_0_2"/>
<dbReference type="OrthoDB" id="131038at2157"/>
<feature type="domain" description="Glycosyl transferase family 1" evidence="1">
    <location>
        <begin position="201"/>
        <end position="357"/>
    </location>
</feature>
<dbReference type="CDD" id="cd03811">
    <property type="entry name" value="GT4_GT28_WabH-like"/>
    <property type="match status" value="1"/>
</dbReference>
<feature type="domain" description="Glycosyltransferase subfamily 4-like N-terminal" evidence="2">
    <location>
        <begin position="21"/>
        <end position="185"/>
    </location>
</feature>
<keyword evidence="3" id="KW-0614">Plasmid</keyword>
<evidence type="ECO:0000313" key="4">
    <source>
        <dbReference type="Proteomes" id="UP000005629"/>
    </source>
</evidence>
<proteinExistence type="predicted"/>
<dbReference type="RefSeq" id="WP_014031148.1">
    <property type="nucleotide sequence ID" value="NC_015944.1"/>
</dbReference>
<dbReference type="Pfam" id="PF00534">
    <property type="entry name" value="Glycos_transf_1"/>
    <property type="match status" value="1"/>
</dbReference>
<dbReference type="Gene3D" id="3.40.50.2000">
    <property type="entry name" value="Glycogen Phosphorylase B"/>
    <property type="match status" value="2"/>
</dbReference>
<dbReference type="GO" id="GO:0016757">
    <property type="term" value="F:glycosyltransferase activity"/>
    <property type="evidence" value="ECO:0007669"/>
    <property type="project" value="InterPro"/>
</dbReference>
<accession>G0I070</accession>
<dbReference type="PANTHER" id="PTHR12526:SF630">
    <property type="entry name" value="GLYCOSYLTRANSFERASE"/>
    <property type="match status" value="1"/>
</dbReference>
<protein>
    <submittedName>
        <fullName evidence="3">Glycosyl transferase group 1</fullName>
    </submittedName>
</protein>
<dbReference type="Pfam" id="PF13439">
    <property type="entry name" value="Glyco_transf_4"/>
    <property type="match status" value="1"/>
</dbReference>
<sequence length="379" mass="40601">MTSASVGAEPDLAFYIPNLTVGGAEQVTVNIVNGLAGRGYDVELVVSHPGGELRTAVADSVAVIELADVRIPGIGIGAHLHKLAQYLGDTEPDILISEKTDANILCLGAKRVAESTTTVVPTEHIAFGMMPDESLKSRGVRKVAAQLYPAANDLIAVSDGVADSLGEKTAVDRGDISVLHNPVEITTVQDRAHEPVSHKWIEDPDTDVLLFVGRHHPQKDLKTWLRSFKRVNDTLPDTRAVIAGRGSETETVRELTVELGLTEVTSIPGYVDNPYRFMNQASLFLLSSQFEGLPTVLIEAMACGCPIVSTDCPSGPREILADGEYGRLTPVGDVDSIATAALEMLDNPTPAAVLQDRAADFAPQTVLNDYEQFIETRLG</sequence>
<evidence type="ECO:0000313" key="3">
    <source>
        <dbReference type="EMBL" id="AEM59291.1"/>
    </source>
</evidence>
<evidence type="ECO:0000259" key="2">
    <source>
        <dbReference type="Pfam" id="PF13439"/>
    </source>
</evidence>
<dbReference type="InterPro" id="IPR028098">
    <property type="entry name" value="Glyco_trans_4-like_N"/>
</dbReference>
<geneLocation type="plasmid" evidence="3 4">
    <name>pHH400</name>
</geneLocation>
<dbReference type="Proteomes" id="UP000005629">
    <property type="component" value="Plasmid pHH400"/>
</dbReference>
<dbReference type="eggNOG" id="arCOG01403">
    <property type="taxonomic scope" value="Archaea"/>
</dbReference>